<dbReference type="InterPro" id="IPR046031">
    <property type="entry name" value="DUF5989"/>
</dbReference>
<gene>
    <name evidence="2" type="ORF">RZS28_16570</name>
</gene>
<name>A0ABZ0HQ34_9HYPH</name>
<dbReference type="Pfam" id="PF19451">
    <property type="entry name" value="DUF5989"/>
    <property type="match status" value="1"/>
</dbReference>
<feature type="transmembrane region" description="Helical" evidence="1">
    <location>
        <begin position="20"/>
        <end position="46"/>
    </location>
</feature>
<keyword evidence="3" id="KW-1185">Reference proteome</keyword>
<evidence type="ECO:0000313" key="3">
    <source>
        <dbReference type="Proteomes" id="UP001626536"/>
    </source>
</evidence>
<keyword evidence="1" id="KW-0812">Transmembrane</keyword>
<accession>A0ABZ0HQ34</accession>
<keyword evidence="1" id="KW-1133">Transmembrane helix</keyword>
<keyword evidence="1" id="KW-0472">Membrane</keyword>
<dbReference type="EMBL" id="CP136862">
    <property type="protein sequence ID" value="WOJ89392.1"/>
    <property type="molecule type" value="Genomic_DNA"/>
</dbReference>
<protein>
    <submittedName>
        <fullName evidence="2">DUF5989 family protein</fullName>
    </submittedName>
</protein>
<dbReference type="RefSeq" id="WP_407338831.1">
    <property type="nucleotide sequence ID" value="NZ_CP136862.1"/>
</dbReference>
<proteinExistence type="predicted"/>
<organism evidence="2 3">
    <name type="scientific">Methylocapsa polymorpha</name>
    <dbReference type="NCBI Taxonomy" id="3080828"/>
    <lineage>
        <taxon>Bacteria</taxon>
        <taxon>Pseudomonadati</taxon>
        <taxon>Pseudomonadota</taxon>
        <taxon>Alphaproteobacteria</taxon>
        <taxon>Hyphomicrobiales</taxon>
        <taxon>Beijerinckiaceae</taxon>
        <taxon>Methylocapsa</taxon>
    </lineage>
</organism>
<evidence type="ECO:0000313" key="2">
    <source>
        <dbReference type="EMBL" id="WOJ89392.1"/>
    </source>
</evidence>
<reference evidence="2 3" key="1">
    <citation type="submission" date="2023-10" db="EMBL/GenBank/DDBJ databases">
        <title>Novel methanotroph of the genus Methylocapsa from a subarctic wetland.</title>
        <authorList>
            <person name="Belova S.E."/>
            <person name="Oshkin I.Y."/>
            <person name="Miroshnikov K."/>
            <person name="Dedysh S.N."/>
        </authorList>
    </citation>
    <scope>NUCLEOTIDE SEQUENCE [LARGE SCALE GENOMIC DNA]</scope>
    <source>
        <strain evidence="2 3">RX1</strain>
    </source>
</reference>
<evidence type="ECO:0000256" key="1">
    <source>
        <dbReference type="SAM" id="Phobius"/>
    </source>
</evidence>
<sequence length="49" mass="5569">MSIFSELFEFLGARKKFWLLPLLVLFLIVGGLFVLSQGSVVAPFIYTLF</sequence>
<dbReference type="Proteomes" id="UP001626536">
    <property type="component" value="Chromosome"/>
</dbReference>